<accession>A0A5C4WKM7</accession>
<dbReference type="AlphaFoldDB" id="A0A5C4WKM7"/>
<dbReference type="Gene3D" id="3.30.70.100">
    <property type="match status" value="1"/>
</dbReference>
<protein>
    <submittedName>
        <fullName evidence="1">Dabb family protein</fullName>
    </submittedName>
</protein>
<sequence>MIYHQIRIALKPDAPDDKVQEALGLLRTLGDELDVVEFFVVGRDFGGEFHYGAMYAVKDIDAYRTYMYDPLHRRIDALGLPLAANMVSLDLTDDPDPGIGDKIAQVHSDRFADHPEIFSLIENIDSYEGSGLPTDDSKPA</sequence>
<dbReference type="Proteomes" id="UP000312512">
    <property type="component" value="Unassembled WGS sequence"/>
</dbReference>
<organism evidence="1 2">
    <name type="scientific">Nonomuraea phyllanthi</name>
    <dbReference type="NCBI Taxonomy" id="2219224"/>
    <lineage>
        <taxon>Bacteria</taxon>
        <taxon>Bacillati</taxon>
        <taxon>Actinomycetota</taxon>
        <taxon>Actinomycetes</taxon>
        <taxon>Streptosporangiales</taxon>
        <taxon>Streptosporangiaceae</taxon>
        <taxon>Nonomuraea</taxon>
    </lineage>
</organism>
<dbReference type="InterPro" id="IPR013097">
    <property type="entry name" value="Dabb"/>
</dbReference>
<gene>
    <name evidence="1" type="ORF">FH608_016995</name>
</gene>
<dbReference type="Pfam" id="PF07876">
    <property type="entry name" value="Dabb"/>
    <property type="match status" value="1"/>
</dbReference>
<dbReference type="SMART" id="SM00886">
    <property type="entry name" value="Dabb"/>
    <property type="match status" value="1"/>
</dbReference>
<dbReference type="PROSITE" id="PS51502">
    <property type="entry name" value="S_R_A_B_BARREL"/>
    <property type="match status" value="1"/>
</dbReference>
<dbReference type="SUPFAM" id="SSF54909">
    <property type="entry name" value="Dimeric alpha+beta barrel"/>
    <property type="match status" value="1"/>
</dbReference>
<reference evidence="1 2" key="1">
    <citation type="submission" date="2019-10" db="EMBL/GenBank/DDBJ databases">
        <title>Nonomuraea sp. nov., isolated from Phyllanthus amarus.</title>
        <authorList>
            <person name="Klykleung N."/>
            <person name="Tanasupawat S."/>
        </authorList>
    </citation>
    <scope>NUCLEOTIDE SEQUENCE [LARGE SCALE GENOMIC DNA]</scope>
    <source>
        <strain evidence="1 2">PA1-10</strain>
    </source>
</reference>
<keyword evidence="2" id="KW-1185">Reference proteome</keyword>
<proteinExistence type="predicted"/>
<comment type="caution">
    <text evidence="1">The sequence shown here is derived from an EMBL/GenBank/DDBJ whole genome shotgun (WGS) entry which is preliminary data.</text>
</comment>
<dbReference type="OrthoDB" id="5518399at2"/>
<evidence type="ECO:0000313" key="1">
    <source>
        <dbReference type="EMBL" id="KAB8194850.1"/>
    </source>
</evidence>
<dbReference type="RefSeq" id="WP_139631442.1">
    <property type="nucleotide sequence ID" value="NZ_VDLX02000005.1"/>
</dbReference>
<dbReference type="EMBL" id="VDLX02000005">
    <property type="protein sequence ID" value="KAB8194850.1"/>
    <property type="molecule type" value="Genomic_DNA"/>
</dbReference>
<dbReference type="InterPro" id="IPR011008">
    <property type="entry name" value="Dimeric_a/b-barrel"/>
</dbReference>
<name>A0A5C4WKM7_9ACTN</name>
<evidence type="ECO:0000313" key="2">
    <source>
        <dbReference type="Proteomes" id="UP000312512"/>
    </source>
</evidence>